<dbReference type="OMA" id="YTCYTSC"/>
<proteinExistence type="predicted"/>
<dbReference type="PANTHER" id="PTHR28498">
    <property type="entry name" value="ZINC FINGER SWIM DOMAIN-CONTAINING PROTEIN 7"/>
    <property type="match status" value="1"/>
</dbReference>
<dbReference type="PANTHER" id="PTHR28498:SF1">
    <property type="entry name" value="ZINC FINGER SWIM DOMAIN-CONTAINING PROTEIN 7"/>
    <property type="match status" value="1"/>
</dbReference>
<dbReference type="GO" id="GO:0097196">
    <property type="term" value="C:Shu complex"/>
    <property type="evidence" value="ECO:0007669"/>
    <property type="project" value="TreeGrafter"/>
</dbReference>
<gene>
    <name evidence="3" type="ORF">DLAC_03048</name>
</gene>
<dbReference type="InParanoid" id="A0A152A239"/>
<evidence type="ECO:0000313" key="4">
    <source>
        <dbReference type="Proteomes" id="UP000076078"/>
    </source>
</evidence>
<dbReference type="EMBL" id="LODT01000015">
    <property type="protein sequence ID" value="KYR00308.1"/>
    <property type="molecule type" value="Genomic_DNA"/>
</dbReference>
<dbReference type="PROSITE" id="PS50966">
    <property type="entry name" value="ZF_SWIM"/>
    <property type="match status" value="1"/>
</dbReference>
<comment type="caution">
    <text evidence="3">The sequence shown here is derived from an EMBL/GenBank/DDBJ whole genome shotgun (WGS) entry which is preliminary data.</text>
</comment>
<dbReference type="GO" id="GO:0000724">
    <property type="term" value="P:double-strand break repair via homologous recombination"/>
    <property type="evidence" value="ECO:0007669"/>
    <property type="project" value="TreeGrafter"/>
</dbReference>
<dbReference type="OrthoDB" id="337581at2759"/>
<dbReference type="InterPro" id="IPR007527">
    <property type="entry name" value="Znf_SWIM"/>
</dbReference>
<protein>
    <recommendedName>
        <fullName evidence="2">SWIM-type domain-containing protein</fullName>
    </recommendedName>
</protein>
<evidence type="ECO:0000259" key="2">
    <source>
        <dbReference type="PROSITE" id="PS50966"/>
    </source>
</evidence>
<feature type="domain" description="SWIM-type" evidence="2">
    <location>
        <begin position="87"/>
        <end position="125"/>
    </location>
</feature>
<keyword evidence="1" id="KW-0863">Zinc-finger</keyword>
<dbReference type="Proteomes" id="UP000076078">
    <property type="component" value="Unassembled WGS sequence"/>
</dbReference>
<keyword evidence="4" id="KW-1185">Reference proteome</keyword>
<keyword evidence="1" id="KW-0862">Zinc</keyword>
<organism evidence="3 4">
    <name type="scientific">Tieghemostelium lacteum</name>
    <name type="common">Slime mold</name>
    <name type="synonym">Dictyostelium lacteum</name>
    <dbReference type="NCBI Taxonomy" id="361077"/>
    <lineage>
        <taxon>Eukaryota</taxon>
        <taxon>Amoebozoa</taxon>
        <taxon>Evosea</taxon>
        <taxon>Eumycetozoa</taxon>
        <taxon>Dictyostelia</taxon>
        <taxon>Dictyosteliales</taxon>
        <taxon>Raperosteliaceae</taxon>
        <taxon>Tieghemostelium</taxon>
    </lineage>
</organism>
<evidence type="ECO:0000256" key="1">
    <source>
        <dbReference type="PROSITE-ProRule" id="PRU00325"/>
    </source>
</evidence>
<evidence type="ECO:0000313" key="3">
    <source>
        <dbReference type="EMBL" id="KYR00308.1"/>
    </source>
</evidence>
<reference evidence="3 4" key="1">
    <citation type="submission" date="2015-12" db="EMBL/GenBank/DDBJ databases">
        <title>Dictyostelia acquired genes for synthesis and detection of signals that induce cell-type specialization by lateral gene transfer from prokaryotes.</title>
        <authorList>
            <person name="Gloeckner G."/>
            <person name="Schaap P."/>
        </authorList>
    </citation>
    <scope>NUCLEOTIDE SEQUENCE [LARGE SCALE GENOMIC DNA]</scope>
    <source>
        <strain evidence="3 4">TK</strain>
    </source>
</reference>
<keyword evidence="1" id="KW-0479">Metal-binding</keyword>
<dbReference type="AlphaFoldDB" id="A0A152A239"/>
<dbReference type="Pfam" id="PF04434">
    <property type="entry name" value="SWIM"/>
    <property type="match status" value="1"/>
</dbReference>
<name>A0A152A239_TIELA</name>
<sequence>MIEQNLLESITNISPSDVKLVPIIKKIFDSYQNLTITDECLLSLYFIFDQPLFASLDIIDEKLIKRYTFLPSNRYFYVIEGTKGGKYMCLIDGDYCSCPSFNFSVLLRSESIYCKHQIASFIAEVLKNVDVLEFDDSEYSSKVIEIEAMSFKTPTHKKQSTPTGT</sequence>
<dbReference type="GO" id="GO:0008270">
    <property type="term" value="F:zinc ion binding"/>
    <property type="evidence" value="ECO:0007669"/>
    <property type="project" value="UniProtKB-KW"/>
</dbReference>
<accession>A0A152A239</accession>